<dbReference type="EMBL" id="REGN01002832">
    <property type="protein sequence ID" value="RNA25945.1"/>
    <property type="molecule type" value="Genomic_DNA"/>
</dbReference>
<evidence type="ECO:0000313" key="1">
    <source>
        <dbReference type="EMBL" id="RNA25945.1"/>
    </source>
</evidence>
<name>A0A3M7RRI0_BRAPC</name>
<reference evidence="1 2" key="1">
    <citation type="journal article" date="2018" name="Sci. Rep.">
        <title>Genomic signatures of local adaptation to the degree of environmental predictability in rotifers.</title>
        <authorList>
            <person name="Franch-Gras L."/>
            <person name="Hahn C."/>
            <person name="Garcia-Roger E.M."/>
            <person name="Carmona M.J."/>
            <person name="Serra M."/>
            <person name="Gomez A."/>
        </authorList>
    </citation>
    <scope>NUCLEOTIDE SEQUENCE [LARGE SCALE GENOMIC DNA]</scope>
    <source>
        <strain evidence="1">HYR1</strain>
    </source>
</reference>
<accession>A0A3M7RRI0</accession>
<keyword evidence="2" id="KW-1185">Reference proteome</keyword>
<protein>
    <submittedName>
        <fullName evidence="1">Uncharacterized protein</fullName>
    </submittedName>
</protein>
<evidence type="ECO:0000313" key="2">
    <source>
        <dbReference type="Proteomes" id="UP000276133"/>
    </source>
</evidence>
<sequence>MTITLKKNLIFEFESLVSLKGHNSILGNKFIRLVKGIYLMAKLRSKLETQQIFPFSKVCLIESVRAETSIG</sequence>
<comment type="caution">
    <text evidence="1">The sequence shown here is derived from an EMBL/GenBank/DDBJ whole genome shotgun (WGS) entry which is preliminary data.</text>
</comment>
<dbReference type="AlphaFoldDB" id="A0A3M7RRI0"/>
<dbReference type="Proteomes" id="UP000276133">
    <property type="component" value="Unassembled WGS sequence"/>
</dbReference>
<proteinExistence type="predicted"/>
<gene>
    <name evidence="1" type="ORF">BpHYR1_037854</name>
</gene>
<organism evidence="1 2">
    <name type="scientific">Brachionus plicatilis</name>
    <name type="common">Marine rotifer</name>
    <name type="synonym">Brachionus muelleri</name>
    <dbReference type="NCBI Taxonomy" id="10195"/>
    <lineage>
        <taxon>Eukaryota</taxon>
        <taxon>Metazoa</taxon>
        <taxon>Spiralia</taxon>
        <taxon>Gnathifera</taxon>
        <taxon>Rotifera</taxon>
        <taxon>Eurotatoria</taxon>
        <taxon>Monogononta</taxon>
        <taxon>Pseudotrocha</taxon>
        <taxon>Ploima</taxon>
        <taxon>Brachionidae</taxon>
        <taxon>Brachionus</taxon>
    </lineage>
</organism>